<dbReference type="GO" id="GO:0015159">
    <property type="term" value="F:polysaccharide transmembrane transporter activity"/>
    <property type="evidence" value="ECO:0007669"/>
    <property type="project" value="InterPro"/>
</dbReference>
<accession>A0A5C5XDM8</accession>
<feature type="signal peptide" evidence="2">
    <location>
        <begin position="1"/>
        <end position="35"/>
    </location>
</feature>
<dbReference type="RefSeq" id="WP_146502941.1">
    <property type="nucleotide sequence ID" value="NZ_SJPG01000001.1"/>
</dbReference>
<proteinExistence type="predicted"/>
<evidence type="ECO:0000313" key="5">
    <source>
        <dbReference type="Proteomes" id="UP000316095"/>
    </source>
</evidence>
<feature type="domain" description="Polysaccharide export protein N-terminal" evidence="3">
    <location>
        <begin position="122"/>
        <end position="195"/>
    </location>
</feature>
<evidence type="ECO:0000256" key="2">
    <source>
        <dbReference type="SAM" id="SignalP"/>
    </source>
</evidence>
<protein>
    <submittedName>
        <fullName evidence="4">Polysaccharide biosynthesis/export protein</fullName>
    </submittedName>
</protein>
<keyword evidence="1 2" id="KW-0732">Signal</keyword>
<reference evidence="4 5" key="1">
    <citation type="submission" date="2019-02" db="EMBL/GenBank/DDBJ databases">
        <title>Deep-cultivation of Planctomycetes and their phenomic and genomic characterization uncovers novel biology.</title>
        <authorList>
            <person name="Wiegand S."/>
            <person name="Jogler M."/>
            <person name="Boedeker C."/>
            <person name="Pinto D."/>
            <person name="Vollmers J."/>
            <person name="Rivas-Marin E."/>
            <person name="Kohn T."/>
            <person name="Peeters S.H."/>
            <person name="Heuer A."/>
            <person name="Rast P."/>
            <person name="Oberbeckmann S."/>
            <person name="Bunk B."/>
            <person name="Jeske O."/>
            <person name="Meyerdierks A."/>
            <person name="Storesund J.E."/>
            <person name="Kallscheuer N."/>
            <person name="Luecker S."/>
            <person name="Lage O.M."/>
            <person name="Pohl T."/>
            <person name="Merkel B.J."/>
            <person name="Hornburger P."/>
            <person name="Mueller R.-W."/>
            <person name="Bruemmer F."/>
            <person name="Labrenz M."/>
            <person name="Spormann A.M."/>
            <person name="Op Den Camp H."/>
            <person name="Overmann J."/>
            <person name="Amann R."/>
            <person name="Jetten M.S.M."/>
            <person name="Mascher T."/>
            <person name="Medema M.H."/>
            <person name="Devos D.P."/>
            <person name="Kaster A.-K."/>
            <person name="Ovreas L."/>
            <person name="Rohde M."/>
            <person name="Galperin M.Y."/>
            <person name="Jogler C."/>
        </authorList>
    </citation>
    <scope>NUCLEOTIDE SEQUENCE [LARGE SCALE GENOMIC DNA]</scope>
    <source>
        <strain evidence="4 5">Pan54</strain>
    </source>
</reference>
<evidence type="ECO:0000259" key="3">
    <source>
        <dbReference type="Pfam" id="PF02563"/>
    </source>
</evidence>
<dbReference type="Pfam" id="PF02563">
    <property type="entry name" value="Poly_export"/>
    <property type="match status" value="1"/>
</dbReference>
<dbReference type="InterPro" id="IPR049712">
    <property type="entry name" value="Poly_export"/>
</dbReference>
<dbReference type="Gene3D" id="3.10.560.10">
    <property type="entry name" value="Outer membrane lipoprotein wza domain like"/>
    <property type="match status" value="1"/>
</dbReference>
<feature type="chain" id="PRO_5022748956" evidence="2">
    <location>
        <begin position="36"/>
        <end position="362"/>
    </location>
</feature>
<evidence type="ECO:0000256" key="1">
    <source>
        <dbReference type="ARBA" id="ARBA00022729"/>
    </source>
</evidence>
<dbReference type="Gene3D" id="3.30.1950.10">
    <property type="entry name" value="wza like domain"/>
    <property type="match status" value="1"/>
</dbReference>
<name>A0A5C5XDM8_9PLAN</name>
<evidence type="ECO:0000313" key="4">
    <source>
        <dbReference type="EMBL" id="TWT60884.1"/>
    </source>
</evidence>
<comment type="caution">
    <text evidence="4">The sequence shown here is derived from an EMBL/GenBank/DDBJ whole genome shotgun (WGS) entry which is preliminary data.</text>
</comment>
<sequence precursor="true">MSTTSTKRLNHYRIRTFKLALAAYLLSICPGCATALRTAAITRSENTNFPSAALNPDHDAGSSQIQLISDEQFLGDLPLPGETPRPDSKMPVTPEVLPGPTIPFRSGVAEFQSKTAYLDSVNKYRIGPPDIIRVDFIINESISVSPLEFQGGIELLVRPDGTIGLGRYGSVLLEGLTVDEAAMAIEAKIYEYLQRVAKPGEEPKVPQVVVDILGFNSTQYYVIADNAGLGASVLEFPLTGSDTTLSALAQAEAAVAGRLALPQSSNKNQIWIVRTDCHGQQQILPVDWFGLTQCGDMTTNYKLASGDVLYINSDKLIRMDNHIAKVFSPINRVFTFVINGAAAVTSGGTSVITIQKASGGPN</sequence>
<organism evidence="4 5">
    <name type="scientific">Rubinisphaera italica</name>
    <dbReference type="NCBI Taxonomy" id="2527969"/>
    <lineage>
        <taxon>Bacteria</taxon>
        <taxon>Pseudomonadati</taxon>
        <taxon>Planctomycetota</taxon>
        <taxon>Planctomycetia</taxon>
        <taxon>Planctomycetales</taxon>
        <taxon>Planctomycetaceae</taxon>
        <taxon>Rubinisphaera</taxon>
    </lineage>
</organism>
<dbReference type="AlphaFoldDB" id="A0A5C5XDM8"/>
<dbReference type="PANTHER" id="PTHR33619">
    <property type="entry name" value="POLYSACCHARIDE EXPORT PROTEIN GFCE-RELATED"/>
    <property type="match status" value="1"/>
</dbReference>
<dbReference type="EMBL" id="SJPG01000001">
    <property type="protein sequence ID" value="TWT60884.1"/>
    <property type="molecule type" value="Genomic_DNA"/>
</dbReference>
<keyword evidence="5" id="KW-1185">Reference proteome</keyword>
<dbReference type="Proteomes" id="UP000316095">
    <property type="component" value="Unassembled WGS sequence"/>
</dbReference>
<dbReference type="OrthoDB" id="279464at2"/>
<gene>
    <name evidence="4" type="ORF">Pan54_16150</name>
</gene>
<dbReference type="PANTHER" id="PTHR33619:SF3">
    <property type="entry name" value="POLYSACCHARIDE EXPORT PROTEIN GFCE-RELATED"/>
    <property type="match status" value="1"/>
</dbReference>
<dbReference type="InterPro" id="IPR003715">
    <property type="entry name" value="Poly_export_N"/>
</dbReference>